<feature type="compositionally biased region" description="Basic and acidic residues" evidence="1">
    <location>
        <begin position="1"/>
        <end position="10"/>
    </location>
</feature>
<protein>
    <submittedName>
        <fullName evidence="2">Uncharacterized protein</fullName>
    </submittedName>
</protein>
<accession>L7CIC9</accession>
<name>L7CIC9_RHOBT</name>
<evidence type="ECO:0000313" key="3">
    <source>
        <dbReference type="Proteomes" id="UP000010959"/>
    </source>
</evidence>
<dbReference type="AlphaFoldDB" id="L7CIC9"/>
<dbReference type="PATRIC" id="fig|993516.3.peg.2823"/>
<organism evidence="2 3">
    <name type="scientific">Rhodopirellula baltica SWK14</name>
    <dbReference type="NCBI Taxonomy" id="993516"/>
    <lineage>
        <taxon>Bacteria</taxon>
        <taxon>Pseudomonadati</taxon>
        <taxon>Planctomycetota</taxon>
        <taxon>Planctomycetia</taxon>
        <taxon>Pirellulales</taxon>
        <taxon>Pirellulaceae</taxon>
        <taxon>Rhodopirellula</taxon>
    </lineage>
</organism>
<comment type="caution">
    <text evidence="2">The sequence shown here is derived from an EMBL/GenBank/DDBJ whole genome shotgun (WGS) entry which is preliminary data.</text>
</comment>
<dbReference type="EMBL" id="AMWG01000062">
    <property type="protein sequence ID" value="ELP33387.1"/>
    <property type="molecule type" value="Genomic_DNA"/>
</dbReference>
<reference evidence="2 3" key="1">
    <citation type="journal article" date="2013" name="Mar. Genomics">
        <title>Expression of sulfatases in Rhodopirellula baltica and the diversity of sulfatases in the genus Rhodopirellula.</title>
        <authorList>
            <person name="Wegner C.E."/>
            <person name="Richter-Heitmann T."/>
            <person name="Klindworth A."/>
            <person name="Klockow C."/>
            <person name="Richter M."/>
            <person name="Achstetter T."/>
            <person name="Glockner F.O."/>
            <person name="Harder J."/>
        </authorList>
    </citation>
    <scope>NUCLEOTIDE SEQUENCE [LARGE SCALE GENOMIC DNA]</scope>
    <source>
        <strain evidence="2 3">SWK14</strain>
    </source>
</reference>
<proteinExistence type="predicted"/>
<dbReference type="AntiFam" id="ANF00256">
    <property type="entry name" value="Protein of unknown function (DUF1586)"/>
</dbReference>
<feature type="region of interest" description="Disordered" evidence="1">
    <location>
        <begin position="1"/>
        <end position="20"/>
    </location>
</feature>
<dbReference type="Proteomes" id="UP000010959">
    <property type="component" value="Unassembled WGS sequence"/>
</dbReference>
<evidence type="ECO:0000256" key="1">
    <source>
        <dbReference type="SAM" id="MobiDB-lite"/>
    </source>
</evidence>
<sequence length="57" mass="6061">MDANKNKTNERITGTMSNAWCHPPSGAPVDLMGLAALATVNQTPTGADAHRQMVVIR</sequence>
<evidence type="ECO:0000313" key="2">
    <source>
        <dbReference type="EMBL" id="ELP33387.1"/>
    </source>
</evidence>
<gene>
    <name evidence="2" type="ORF">RBSWK_02652</name>
</gene>